<sequence length="78" mass="8672">MTQVPPTMREPMADHNRRLSLGLDPEDFAREAGITVEELKAYEMATHDLGFDLGVADRVGAALERLEANPPPSQRVRN</sequence>
<dbReference type="Proteomes" id="UP000199074">
    <property type="component" value="Unassembled WGS sequence"/>
</dbReference>
<dbReference type="OrthoDB" id="7949894at2"/>
<dbReference type="STRING" id="429728.SAMN05216456_2604"/>
<organism evidence="1 2">
    <name type="scientific">Devosia crocina</name>
    <dbReference type="NCBI Taxonomy" id="429728"/>
    <lineage>
        <taxon>Bacteria</taxon>
        <taxon>Pseudomonadati</taxon>
        <taxon>Pseudomonadota</taxon>
        <taxon>Alphaproteobacteria</taxon>
        <taxon>Hyphomicrobiales</taxon>
        <taxon>Devosiaceae</taxon>
        <taxon>Devosia</taxon>
    </lineage>
</organism>
<dbReference type="AlphaFoldDB" id="A0A1I7NPQ3"/>
<reference evidence="1 2" key="1">
    <citation type="submission" date="2016-10" db="EMBL/GenBank/DDBJ databases">
        <authorList>
            <person name="de Groot N.N."/>
        </authorList>
    </citation>
    <scope>NUCLEOTIDE SEQUENCE [LARGE SCALE GENOMIC DNA]</scope>
    <source>
        <strain evidence="1 2">IPL20</strain>
    </source>
</reference>
<dbReference type="EMBL" id="FPCK01000002">
    <property type="protein sequence ID" value="SFV36612.1"/>
    <property type="molecule type" value="Genomic_DNA"/>
</dbReference>
<name>A0A1I7NPQ3_9HYPH</name>
<protein>
    <submittedName>
        <fullName evidence="1">Uncharacterized protein</fullName>
    </submittedName>
</protein>
<evidence type="ECO:0000313" key="1">
    <source>
        <dbReference type="EMBL" id="SFV36612.1"/>
    </source>
</evidence>
<evidence type="ECO:0000313" key="2">
    <source>
        <dbReference type="Proteomes" id="UP000199074"/>
    </source>
</evidence>
<dbReference type="RefSeq" id="WP_139232587.1">
    <property type="nucleotide sequence ID" value="NZ_FPCK01000002.1"/>
</dbReference>
<keyword evidence="2" id="KW-1185">Reference proteome</keyword>
<gene>
    <name evidence="1" type="ORF">SAMN05216456_2604</name>
</gene>
<proteinExistence type="predicted"/>
<accession>A0A1I7NPQ3</accession>